<evidence type="ECO:0000313" key="4">
    <source>
        <dbReference type="Proteomes" id="UP000887013"/>
    </source>
</evidence>
<feature type="compositionally biased region" description="Polar residues" evidence="1">
    <location>
        <begin position="40"/>
        <end position="49"/>
    </location>
</feature>
<gene>
    <name evidence="3" type="primary">DMN91_010823</name>
    <name evidence="3" type="ORF">NPIL_322861</name>
</gene>
<keyword evidence="3" id="KW-0695">RNA-directed DNA polymerase</keyword>
<feature type="region of interest" description="Disordered" evidence="1">
    <location>
        <begin position="112"/>
        <end position="169"/>
    </location>
</feature>
<keyword evidence="3" id="KW-0548">Nucleotidyltransferase</keyword>
<dbReference type="GO" id="GO:0003964">
    <property type="term" value="F:RNA-directed DNA polymerase activity"/>
    <property type="evidence" value="ECO:0007669"/>
    <property type="project" value="UniProtKB-KW"/>
</dbReference>
<sequence>MEVVETAPPPPRSSPSGKGSSRRKRVKFDLPTPAPVPGPSQASPSSSLGGNLAGDVPVPAPPPPVNIPKATPELTTFQKEWLERIKRISDGASLEDALGKFTIILGGRSFRRRGRGHRRPTSAASRAAPPVDLPPAETTSGAIGSSSGATSAGSSSTSKLKYNPAEAQKSFRANQRRALQSILSGPPQYCSIPPEQVEAHFRGVFSRVEWDPSFQFHRFPLSVADHLLLARFDPEEVWDKLRGLKNSAPGPEGIQYSTLKARDPGAHLLTAFFNKVLDLSTIPSSWKNAKVVLIPKSGDPSDINNWGPVSLLNTTRKVFSSVLAARLSSWSDLNNRLSSFQKGFRENDGCAEHNFLLEQAIGHARRANKDILMAWLDLEKAFGSVPHTFILGALQRAGGPESTISLVSALYTGSTSTIRVESGE</sequence>
<evidence type="ECO:0000259" key="2">
    <source>
        <dbReference type="PROSITE" id="PS50878"/>
    </source>
</evidence>
<organism evidence="3 4">
    <name type="scientific">Nephila pilipes</name>
    <name type="common">Giant wood spider</name>
    <name type="synonym">Nephila maculata</name>
    <dbReference type="NCBI Taxonomy" id="299642"/>
    <lineage>
        <taxon>Eukaryota</taxon>
        <taxon>Metazoa</taxon>
        <taxon>Ecdysozoa</taxon>
        <taxon>Arthropoda</taxon>
        <taxon>Chelicerata</taxon>
        <taxon>Arachnida</taxon>
        <taxon>Araneae</taxon>
        <taxon>Araneomorphae</taxon>
        <taxon>Entelegynae</taxon>
        <taxon>Araneoidea</taxon>
        <taxon>Nephilidae</taxon>
        <taxon>Nephila</taxon>
    </lineage>
</organism>
<keyword evidence="4" id="KW-1185">Reference proteome</keyword>
<feature type="domain" description="Reverse transcriptase" evidence="2">
    <location>
        <begin position="275"/>
        <end position="424"/>
    </location>
</feature>
<dbReference type="AlphaFoldDB" id="A0A8X6PDI2"/>
<name>A0A8X6PDI2_NEPPI</name>
<accession>A0A8X6PDI2</accession>
<protein>
    <submittedName>
        <fullName evidence="3">Reverse transcriptase domain-containing protein</fullName>
    </submittedName>
</protein>
<evidence type="ECO:0000313" key="3">
    <source>
        <dbReference type="EMBL" id="GFT60881.1"/>
    </source>
</evidence>
<dbReference type="InterPro" id="IPR000477">
    <property type="entry name" value="RT_dom"/>
</dbReference>
<dbReference type="CDD" id="cd01650">
    <property type="entry name" value="RT_nLTR_like"/>
    <property type="match status" value="1"/>
</dbReference>
<dbReference type="Proteomes" id="UP000887013">
    <property type="component" value="Unassembled WGS sequence"/>
</dbReference>
<feature type="compositionally biased region" description="Low complexity" evidence="1">
    <location>
        <begin position="121"/>
        <end position="158"/>
    </location>
</feature>
<comment type="caution">
    <text evidence="3">The sequence shown here is derived from an EMBL/GenBank/DDBJ whole genome shotgun (WGS) entry which is preliminary data.</text>
</comment>
<dbReference type="OrthoDB" id="6436077at2759"/>
<dbReference type="Pfam" id="PF00078">
    <property type="entry name" value="RVT_1"/>
    <property type="match status" value="1"/>
</dbReference>
<dbReference type="PROSITE" id="PS50878">
    <property type="entry name" value="RT_POL"/>
    <property type="match status" value="1"/>
</dbReference>
<proteinExistence type="predicted"/>
<dbReference type="PANTHER" id="PTHR19446">
    <property type="entry name" value="REVERSE TRANSCRIPTASES"/>
    <property type="match status" value="1"/>
</dbReference>
<keyword evidence="3" id="KW-0808">Transferase</keyword>
<evidence type="ECO:0000256" key="1">
    <source>
        <dbReference type="SAM" id="MobiDB-lite"/>
    </source>
</evidence>
<reference evidence="3" key="1">
    <citation type="submission" date="2020-08" db="EMBL/GenBank/DDBJ databases">
        <title>Multicomponent nature underlies the extraordinary mechanical properties of spider dragline silk.</title>
        <authorList>
            <person name="Kono N."/>
            <person name="Nakamura H."/>
            <person name="Mori M."/>
            <person name="Yoshida Y."/>
            <person name="Ohtoshi R."/>
            <person name="Malay A.D."/>
            <person name="Moran D.A.P."/>
            <person name="Tomita M."/>
            <person name="Numata K."/>
            <person name="Arakawa K."/>
        </authorList>
    </citation>
    <scope>NUCLEOTIDE SEQUENCE</scope>
</reference>
<dbReference type="EMBL" id="BMAW01018918">
    <property type="protein sequence ID" value="GFT60881.1"/>
    <property type="molecule type" value="Genomic_DNA"/>
</dbReference>
<feature type="region of interest" description="Disordered" evidence="1">
    <location>
        <begin position="1"/>
        <end position="70"/>
    </location>
</feature>